<evidence type="ECO:0000256" key="1">
    <source>
        <dbReference type="ARBA" id="ARBA00006247"/>
    </source>
</evidence>
<feature type="active site" evidence="6">
    <location>
        <position position="181"/>
    </location>
</feature>
<feature type="region of interest" description="Disordered" evidence="8">
    <location>
        <begin position="1"/>
        <end position="20"/>
    </location>
</feature>
<evidence type="ECO:0000256" key="8">
    <source>
        <dbReference type="SAM" id="MobiDB-lite"/>
    </source>
</evidence>
<evidence type="ECO:0000256" key="3">
    <source>
        <dbReference type="ARBA" id="ARBA00022723"/>
    </source>
</evidence>
<dbReference type="PIRSF" id="PIRSF037217">
    <property type="entry name" value="Carboxypeptidase_S"/>
    <property type="match status" value="1"/>
</dbReference>
<dbReference type="GO" id="GO:0000328">
    <property type="term" value="C:fungal-type vacuole lumen"/>
    <property type="evidence" value="ECO:0007669"/>
    <property type="project" value="TreeGrafter"/>
</dbReference>
<comment type="similarity">
    <text evidence="1">Belongs to the peptidase M20A family.</text>
</comment>
<dbReference type="InterPro" id="IPR036264">
    <property type="entry name" value="Bact_exopeptidase_dim_dom"/>
</dbReference>
<dbReference type="InterPro" id="IPR002933">
    <property type="entry name" value="Peptidase_M20"/>
</dbReference>
<dbReference type="PANTHER" id="PTHR45962:SF1">
    <property type="entry name" value="N-FATTY-ACYL-AMINO ACID SYNTHASE_HYDROLASE PM20D1"/>
    <property type="match status" value="1"/>
</dbReference>
<dbReference type="Gene3D" id="3.30.70.360">
    <property type="match status" value="1"/>
</dbReference>
<dbReference type="Pfam" id="PF07687">
    <property type="entry name" value="M20_dimer"/>
    <property type="match status" value="1"/>
</dbReference>
<feature type="compositionally biased region" description="Basic and acidic residues" evidence="8">
    <location>
        <begin position="1"/>
        <end position="14"/>
    </location>
</feature>
<evidence type="ECO:0000256" key="5">
    <source>
        <dbReference type="ARBA" id="ARBA00022833"/>
    </source>
</evidence>
<dbReference type="PROSITE" id="PS00758">
    <property type="entry name" value="ARGE_DAPE_CPG2_1"/>
    <property type="match status" value="1"/>
</dbReference>
<evidence type="ECO:0000256" key="2">
    <source>
        <dbReference type="ARBA" id="ARBA00022670"/>
    </source>
</evidence>
<keyword evidence="4" id="KW-0378">Hydrolase</keyword>
<dbReference type="SUPFAM" id="SSF53187">
    <property type="entry name" value="Zn-dependent exopeptidases"/>
    <property type="match status" value="1"/>
</dbReference>
<evidence type="ECO:0000313" key="11">
    <source>
        <dbReference type="Proteomes" id="UP000256645"/>
    </source>
</evidence>
<comment type="caution">
    <text evidence="10">The sequence shown here is derived from an EMBL/GenBank/DDBJ whole genome shotgun (WGS) entry which is preliminary data.</text>
</comment>
<evidence type="ECO:0000313" key="10">
    <source>
        <dbReference type="EMBL" id="RDW77625.1"/>
    </source>
</evidence>
<dbReference type="PANTHER" id="PTHR45962">
    <property type="entry name" value="N-FATTY-ACYL-AMINO ACID SYNTHASE/HYDROLASE PM20D1"/>
    <property type="match status" value="1"/>
</dbReference>
<feature type="binding site" evidence="7">
    <location>
        <position position="179"/>
    </location>
    <ligand>
        <name>Zn(2+)</name>
        <dbReference type="ChEBI" id="CHEBI:29105"/>
        <label>2</label>
    </ligand>
</feature>
<dbReference type="OrthoDB" id="3064516at2759"/>
<name>A0A3D8RUE5_9HELO</name>
<dbReference type="GO" id="GO:0046872">
    <property type="term" value="F:metal ion binding"/>
    <property type="evidence" value="ECO:0007669"/>
    <property type="project" value="UniProtKB-KW"/>
</dbReference>
<keyword evidence="11" id="KW-1185">Reference proteome</keyword>
<dbReference type="Gene3D" id="1.10.150.900">
    <property type="match status" value="1"/>
</dbReference>
<dbReference type="Proteomes" id="UP000256645">
    <property type="component" value="Unassembled WGS sequence"/>
</dbReference>
<feature type="binding site" evidence="7">
    <location>
        <position position="249"/>
    </location>
    <ligand>
        <name>Zn(2+)</name>
        <dbReference type="ChEBI" id="CHEBI:29105"/>
        <label>1</label>
    </ligand>
</feature>
<sequence>MEEKKLRQEWDASDRGGASRPSRGLHWMLRVKQVLHPICVLVLILTTGYTFYNNHFGHSSNLPSKYVPQCPAQEVISPKAHPSITERNVERLFKSSEFKELSIERLSGAVKIPTEDFDDMGPVTEDKRWDVFFDLAQYFKDTFPLLHEKLELETVNVHGLLYTWRGSNSSLQPILLTGHQDVVPIAEDTKPQWKNPPFSGYFDGTYINGRGSHDCKNNLLAMFSAVTALLEAGFQPQRTVVLGFGFDEESPQGYGALEIAKHLENVWGQDSFAIIVDEGAIGINKMYGRSFANPQASEKGYMDLLVRVHVPGGHSSMAPPHTSIGILSEVVTVLENEARTNFPSRFTSNNPFYYQLHCAAEDPQTDISAPLRKAIKKSDGSKEVVDLLSHDFASDVYLRTSQAVTIFKSGSKANVLPQFAEALVNYRISNEETLLDVRSALIDTVKPVAEKHNLEFVTRDEKDNATAYLPEGTLSLSWWRSLEPSPVSTHKSNSWRYFSGVIKHVFDEPGDGNDVVVTPALAQGNTDTKYFWNLSAQIYRFGPLRAWHDKGWGGLHDVNERISWDAHMESILFYHEFIRVFDEADL</sequence>
<feature type="binding site" evidence="7">
    <location>
        <position position="556"/>
    </location>
    <ligand>
        <name>Zn(2+)</name>
        <dbReference type="ChEBI" id="CHEBI:29105"/>
        <label>1</label>
    </ligand>
</feature>
<feature type="binding site" evidence="7">
    <location>
        <position position="214"/>
    </location>
    <ligand>
        <name>Zn(2+)</name>
        <dbReference type="ChEBI" id="CHEBI:29105"/>
        <label>1</label>
    </ligand>
</feature>
<dbReference type="InterPro" id="IPR011650">
    <property type="entry name" value="Peptidase_M20_dimer"/>
</dbReference>
<dbReference type="Gene3D" id="3.40.630.10">
    <property type="entry name" value="Zn peptidases"/>
    <property type="match status" value="1"/>
</dbReference>
<evidence type="ECO:0000256" key="6">
    <source>
        <dbReference type="PIRSR" id="PIRSR037217-1"/>
    </source>
</evidence>
<feature type="domain" description="Peptidase M20 dimerisation" evidence="9">
    <location>
        <begin position="297"/>
        <end position="451"/>
    </location>
</feature>
<dbReference type="GO" id="GO:0004181">
    <property type="term" value="F:metallocarboxypeptidase activity"/>
    <property type="evidence" value="ECO:0007669"/>
    <property type="project" value="InterPro"/>
</dbReference>
<dbReference type="EMBL" id="PDLM01000005">
    <property type="protein sequence ID" value="RDW77625.1"/>
    <property type="molecule type" value="Genomic_DNA"/>
</dbReference>
<dbReference type="STRING" id="1849047.A0A3D8RUE5"/>
<dbReference type="CDD" id="cd05674">
    <property type="entry name" value="M20_yscS"/>
    <property type="match status" value="1"/>
</dbReference>
<keyword evidence="3 7" id="KW-0479">Metal-binding</keyword>
<dbReference type="Pfam" id="PF01546">
    <property type="entry name" value="Peptidase_M20"/>
    <property type="match status" value="1"/>
</dbReference>
<dbReference type="InterPro" id="IPR001261">
    <property type="entry name" value="ArgE/DapE_CS"/>
</dbReference>
<evidence type="ECO:0000259" key="9">
    <source>
        <dbReference type="Pfam" id="PF07687"/>
    </source>
</evidence>
<evidence type="ECO:0000256" key="7">
    <source>
        <dbReference type="PIRSR" id="PIRSR037217-2"/>
    </source>
</evidence>
<feature type="binding site" evidence="7">
    <location>
        <position position="214"/>
    </location>
    <ligand>
        <name>Zn(2+)</name>
        <dbReference type="ChEBI" id="CHEBI:29105"/>
        <label>2</label>
    </ligand>
</feature>
<keyword evidence="5 7" id="KW-0862">Zinc</keyword>
<protein>
    <recommendedName>
        <fullName evidence="9">Peptidase M20 dimerisation domain-containing protein</fullName>
    </recommendedName>
</protein>
<dbReference type="AlphaFoldDB" id="A0A3D8RUE5"/>
<dbReference type="SUPFAM" id="SSF55031">
    <property type="entry name" value="Bacterial exopeptidase dimerisation domain"/>
    <property type="match status" value="1"/>
</dbReference>
<dbReference type="InterPro" id="IPR047177">
    <property type="entry name" value="Pept_M20A"/>
</dbReference>
<organism evidence="10 11">
    <name type="scientific">Coleophoma cylindrospora</name>
    <dbReference type="NCBI Taxonomy" id="1849047"/>
    <lineage>
        <taxon>Eukaryota</taxon>
        <taxon>Fungi</taxon>
        <taxon>Dikarya</taxon>
        <taxon>Ascomycota</taxon>
        <taxon>Pezizomycotina</taxon>
        <taxon>Leotiomycetes</taxon>
        <taxon>Helotiales</taxon>
        <taxon>Dermateaceae</taxon>
        <taxon>Coleophoma</taxon>
    </lineage>
</organism>
<feature type="active site" description="Proton acceptor" evidence="6">
    <location>
        <position position="248"/>
    </location>
</feature>
<reference evidence="10 11" key="1">
    <citation type="journal article" date="2018" name="IMA Fungus">
        <title>IMA Genome-F 9: Draft genome sequence of Annulohypoxylon stygium, Aspergillus mulundensis, Berkeleyomyces basicola (syn. Thielaviopsis basicola), Ceratocystis smalleyi, two Cercospora beticola strains, Coleophoma cylindrospora, Fusarium fracticaudum, Phialophora cf. hyalina, and Morchella septimelata.</title>
        <authorList>
            <person name="Wingfield B.D."/>
            <person name="Bills G.F."/>
            <person name="Dong Y."/>
            <person name="Huang W."/>
            <person name="Nel W.J."/>
            <person name="Swalarsk-Parry B.S."/>
            <person name="Vaghefi N."/>
            <person name="Wilken P.M."/>
            <person name="An Z."/>
            <person name="de Beer Z.W."/>
            <person name="De Vos L."/>
            <person name="Chen L."/>
            <person name="Duong T.A."/>
            <person name="Gao Y."/>
            <person name="Hammerbacher A."/>
            <person name="Kikkert J.R."/>
            <person name="Li Y."/>
            <person name="Li H."/>
            <person name="Li K."/>
            <person name="Li Q."/>
            <person name="Liu X."/>
            <person name="Ma X."/>
            <person name="Naidoo K."/>
            <person name="Pethybridge S.J."/>
            <person name="Sun J."/>
            <person name="Steenkamp E.T."/>
            <person name="van der Nest M.A."/>
            <person name="van Wyk S."/>
            <person name="Wingfield M.J."/>
            <person name="Xiong C."/>
            <person name="Yue Q."/>
            <person name="Zhang X."/>
        </authorList>
    </citation>
    <scope>NUCLEOTIDE SEQUENCE [LARGE SCALE GENOMIC DNA]</scope>
    <source>
        <strain evidence="10 11">BP6252</strain>
    </source>
</reference>
<feature type="binding site" evidence="7">
    <location>
        <position position="277"/>
    </location>
    <ligand>
        <name>Zn(2+)</name>
        <dbReference type="ChEBI" id="CHEBI:29105"/>
        <label>2</label>
    </ligand>
</feature>
<dbReference type="GO" id="GO:0051603">
    <property type="term" value="P:proteolysis involved in protein catabolic process"/>
    <property type="evidence" value="ECO:0007669"/>
    <property type="project" value="TreeGrafter"/>
</dbReference>
<accession>A0A3D8RUE5</accession>
<gene>
    <name evidence="10" type="ORF">BP6252_05678</name>
</gene>
<dbReference type="InterPro" id="IPR017141">
    <property type="entry name" value="Pept_M20_carboxypep"/>
</dbReference>
<proteinExistence type="inferred from homology"/>
<dbReference type="FunFam" id="3.40.630.10:FF:000027">
    <property type="entry name" value="N-fatty-acyl-amino acid synthase/hydrolase PM20D1"/>
    <property type="match status" value="1"/>
</dbReference>
<evidence type="ECO:0000256" key="4">
    <source>
        <dbReference type="ARBA" id="ARBA00022801"/>
    </source>
</evidence>
<keyword evidence="2" id="KW-0645">Protease</keyword>